<dbReference type="AlphaFoldDB" id="M7ALT7"/>
<dbReference type="Pfam" id="PF00001">
    <property type="entry name" value="7tm_1"/>
    <property type="match status" value="1"/>
</dbReference>
<keyword evidence="2" id="KW-1003">Cell membrane</keyword>
<keyword evidence="4 10" id="KW-0812">Transmembrane</keyword>
<name>M7ALT7_CHEMY</name>
<keyword evidence="7 10" id="KW-0472">Membrane</keyword>
<evidence type="ECO:0000256" key="10">
    <source>
        <dbReference type="SAM" id="Phobius"/>
    </source>
</evidence>
<comment type="subcellular location">
    <subcellularLocation>
        <location evidence="1">Cell membrane</location>
        <topology evidence="1">Multi-pass membrane protein</topology>
    </subcellularLocation>
</comment>
<keyword evidence="13" id="KW-1185">Reference proteome</keyword>
<keyword evidence="6 10" id="KW-1133">Transmembrane helix</keyword>
<evidence type="ECO:0000313" key="13">
    <source>
        <dbReference type="Proteomes" id="UP000031443"/>
    </source>
</evidence>
<evidence type="ECO:0000259" key="11">
    <source>
        <dbReference type="PROSITE" id="PS50262"/>
    </source>
</evidence>
<organism evidence="12 13">
    <name type="scientific">Chelonia mydas</name>
    <name type="common">Green sea-turtle</name>
    <name type="synonym">Chelonia agassizi</name>
    <dbReference type="NCBI Taxonomy" id="8469"/>
    <lineage>
        <taxon>Eukaryota</taxon>
        <taxon>Metazoa</taxon>
        <taxon>Chordata</taxon>
        <taxon>Craniata</taxon>
        <taxon>Vertebrata</taxon>
        <taxon>Euteleostomi</taxon>
        <taxon>Archelosauria</taxon>
        <taxon>Testudinata</taxon>
        <taxon>Testudines</taxon>
        <taxon>Cryptodira</taxon>
        <taxon>Durocryptodira</taxon>
        <taxon>Americhelydia</taxon>
        <taxon>Chelonioidea</taxon>
        <taxon>Cheloniidae</taxon>
        <taxon>Chelonia</taxon>
    </lineage>
</organism>
<keyword evidence="12" id="KW-0675">Receptor</keyword>
<dbReference type="InterPro" id="IPR000276">
    <property type="entry name" value="GPCR_Rhodpsn"/>
</dbReference>
<evidence type="ECO:0000256" key="5">
    <source>
        <dbReference type="ARBA" id="ARBA00022725"/>
    </source>
</evidence>
<keyword evidence="3" id="KW-0716">Sensory transduction</keyword>
<evidence type="ECO:0000256" key="7">
    <source>
        <dbReference type="ARBA" id="ARBA00023136"/>
    </source>
</evidence>
<dbReference type="Proteomes" id="UP000031443">
    <property type="component" value="Unassembled WGS sequence"/>
</dbReference>
<dbReference type="eggNOG" id="ENOG502T9JK">
    <property type="taxonomic scope" value="Eukaryota"/>
</dbReference>
<sequence>MPYRRTDVLELKLSWVNTNFVGYMSVKGLPRNLELKLVFGAQLEMTEAFQSDRETESCDVEPDRVRSGLQDSKDVPPAEPMRCPEIIRRPLGSEAKPTNGLAKTCSKTQVSEPAEKVSFLGANGARSPAGVNRQSSVEGSVAVYGKDPVVEKPAEVAAISLQLGPPLGTHTDGMEHGNLMELTEFVLVGLSQTHEVIKLACIDSYVVQLLMFSDSNVVTLIYFVLLLISYTVLLVKLRIRSRKEQRFSLFSLRFESPTDTPENLVCLEEQKLVQLCSSNVREGAPAVPVLKGWAKPHTPGIATKRAGSQRRSGVAQLLLWSGHSSCQCPFLSTERGLLTVMSYDRYVAICNPMCYSLIMSRKVTLSLAAVVWLMVNLVACEQMAAIFMLPFHRPNKINHFFCDVLPVLRLCVLLATMAYDCYVAICKPLGYTLLMNRKFCVLLVSVSWLSGTLSAALHMFLTIRLPFCEANEVNCFYCDIPPLLALSCGDISFNVTIILVSSIFLG</sequence>
<evidence type="ECO:0000256" key="4">
    <source>
        <dbReference type="ARBA" id="ARBA00022692"/>
    </source>
</evidence>
<dbReference type="PANTHER" id="PTHR26453">
    <property type="entry name" value="OLFACTORY RECEPTOR"/>
    <property type="match status" value="1"/>
</dbReference>
<dbReference type="GO" id="GO:0004930">
    <property type="term" value="F:G protein-coupled receptor activity"/>
    <property type="evidence" value="ECO:0007669"/>
    <property type="project" value="InterPro"/>
</dbReference>
<keyword evidence="8" id="KW-0807">Transducer</keyword>
<evidence type="ECO:0000256" key="6">
    <source>
        <dbReference type="ARBA" id="ARBA00022989"/>
    </source>
</evidence>
<evidence type="ECO:0000256" key="8">
    <source>
        <dbReference type="ARBA" id="ARBA00023224"/>
    </source>
</evidence>
<gene>
    <name evidence="12" type="ORF">UY3_17488</name>
</gene>
<dbReference type="Gene3D" id="1.20.1070.10">
    <property type="entry name" value="Rhodopsin 7-helix transmembrane proteins"/>
    <property type="match status" value="2"/>
</dbReference>
<feature type="transmembrane region" description="Helical" evidence="10">
    <location>
        <begin position="407"/>
        <end position="427"/>
    </location>
</feature>
<feature type="compositionally biased region" description="Basic and acidic residues" evidence="9">
    <location>
        <begin position="50"/>
        <end position="76"/>
    </location>
</feature>
<evidence type="ECO:0000256" key="9">
    <source>
        <dbReference type="SAM" id="MobiDB-lite"/>
    </source>
</evidence>
<feature type="transmembrane region" description="Helical" evidence="10">
    <location>
        <begin position="363"/>
        <end position="387"/>
    </location>
</feature>
<feature type="transmembrane region" description="Helical" evidence="10">
    <location>
        <begin position="483"/>
        <end position="505"/>
    </location>
</feature>
<accession>M7ALT7</accession>
<dbReference type="EMBL" id="KB589772">
    <property type="protein sequence ID" value="EMP25439.1"/>
    <property type="molecule type" value="Genomic_DNA"/>
</dbReference>
<feature type="domain" description="G-protein coupled receptors family 1 profile" evidence="11">
    <location>
        <begin position="413"/>
        <end position="506"/>
    </location>
</feature>
<dbReference type="STRING" id="8469.M7ALT7"/>
<evidence type="ECO:0000313" key="12">
    <source>
        <dbReference type="EMBL" id="EMP25439.1"/>
    </source>
</evidence>
<protein>
    <submittedName>
        <fullName evidence="12">Olfactory receptor 5V1</fullName>
    </submittedName>
</protein>
<evidence type="ECO:0000256" key="1">
    <source>
        <dbReference type="ARBA" id="ARBA00004651"/>
    </source>
</evidence>
<dbReference type="InterPro" id="IPR000725">
    <property type="entry name" value="Olfact_rcpt"/>
</dbReference>
<dbReference type="InterPro" id="IPR017452">
    <property type="entry name" value="GPCR_Rhodpsn_7TM"/>
</dbReference>
<evidence type="ECO:0000256" key="2">
    <source>
        <dbReference type="ARBA" id="ARBA00022475"/>
    </source>
</evidence>
<evidence type="ECO:0000256" key="3">
    <source>
        <dbReference type="ARBA" id="ARBA00022606"/>
    </source>
</evidence>
<dbReference type="PROSITE" id="PS50262">
    <property type="entry name" value="G_PROTEIN_RECEP_F1_2"/>
    <property type="match status" value="2"/>
</dbReference>
<dbReference type="GO" id="GO:0005886">
    <property type="term" value="C:plasma membrane"/>
    <property type="evidence" value="ECO:0007669"/>
    <property type="project" value="UniProtKB-SubCell"/>
</dbReference>
<feature type="domain" description="G-protein coupled receptors family 1 profile" evidence="11">
    <location>
        <begin position="337"/>
        <end position="402"/>
    </location>
</feature>
<feature type="transmembrane region" description="Helical" evidence="10">
    <location>
        <begin position="439"/>
        <end position="463"/>
    </location>
</feature>
<dbReference type="GO" id="GO:0004984">
    <property type="term" value="F:olfactory receptor activity"/>
    <property type="evidence" value="ECO:0007669"/>
    <property type="project" value="InterPro"/>
</dbReference>
<dbReference type="SUPFAM" id="SSF81321">
    <property type="entry name" value="Family A G protein-coupled receptor-like"/>
    <property type="match status" value="2"/>
</dbReference>
<feature type="transmembrane region" description="Helical" evidence="10">
    <location>
        <begin position="217"/>
        <end position="237"/>
    </location>
</feature>
<feature type="region of interest" description="Disordered" evidence="9">
    <location>
        <begin position="50"/>
        <end position="81"/>
    </location>
</feature>
<dbReference type="Pfam" id="PF13853">
    <property type="entry name" value="7tm_4"/>
    <property type="match status" value="1"/>
</dbReference>
<keyword evidence="5" id="KW-0552">Olfaction</keyword>
<reference evidence="13" key="1">
    <citation type="journal article" date="2013" name="Nat. Genet.">
        <title>The draft genomes of soft-shell turtle and green sea turtle yield insights into the development and evolution of the turtle-specific body plan.</title>
        <authorList>
            <person name="Wang Z."/>
            <person name="Pascual-Anaya J."/>
            <person name="Zadissa A."/>
            <person name="Li W."/>
            <person name="Niimura Y."/>
            <person name="Huang Z."/>
            <person name="Li C."/>
            <person name="White S."/>
            <person name="Xiong Z."/>
            <person name="Fang D."/>
            <person name="Wang B."/>
            <person name="Ming Y."/>
            <person name="Chen Y."/>
            <person name="Zheng Y."/>
            <person name="Kuraku S."/>
            <person name="Pignatelli M."/>
            <person name="Herrero J."/>
            <person name="Beal K."/>
            <person name="Nozawa M."/>
            <person name="Li Q."/>
            <person name="Wang J."/>
            <person name="Zhang H."/>
            <person name="Yu L."/>
            <person name="Shigenobu S."/>
            <person name="Wang J."/>
            <person name="Liu J."/>
            <person name="Flicek P."/>
            <person name="Searle S."/>
            <person name="Wang J."/>
            <person name="Kuratani S."/>
            <person name="Yin Y."/>
            <person name="Aken B."/>
            <person name="Zhang G."/>
            <person name="Irie N."/>
        </authorList>
    </citation>
    <scope>NUCLEOTIDE SEQUENCE [LARGE SCALE GENOMIC DNA]</scope>
</reference>
<proteinExistence type="predicted"/>